<evidence type="ECO:0000313" key="1">
    <source>
        <dbReference type="EMBL" id="CDW28525.1"/>
    </source>
</evidence>
<feature type="non-terminal residue" evidence="1">
    <location>
        <position position="1"/>
    </location>
</feature>
<organism evidence="1">
    <name type="scientific">Lepeophtheirus salmonis</name>
    <name type="common">Salmon louse</name>
    <name type="synonym">Caligus salmonis</name>
    <dbReference type="NCBI Taxonomy" id="72036"/>
    <lineage>
        <taxon>Eukaryota</taxon>
        <taxon>Metazoa</taxon>
        <taxon>Ecdysozoa</taxon>
        <taxon>Arthropoda</taxon>
        <taxon>Crustacea</taxon>
        <taxon>Multicrustacea</taxon>
        <taxon>Hexanauplia</taxon>
        <taxon>Copepoda</taxon>
        <taxon>Siphonostomatoida</taxon>
        <taxon>Caligidae</taxon>
        <taxon>Lepeophtheirus</taxon>
    </lineage>
</organism>
<proteinExistence type="predicted"/>
<protein>
    <submittedName>
        <fullName evidence="1">Uncharacterized protein</fullName>
    </submittedName>
</protein>
<reference evidence="1" key="1">
    <citation type="submission" date="2014-05" db="EMBL/GenBank/DDBJ databases">
        <authorList>
            <person name="Chronopoulou M."/>
        </authorList>
    </citation>
    <scope>NUCLEOTIDE SEQUENCE</scope>
    <source>
        <tissue evidence="1">Whole organism</tissue>
    </source>
</reference>
<sequence length="44" mass="4930">SPRDRVCSNGLGRTLKYEVWVPNVGNLGRSYLATYPTTYINPIS</sequence>
<dbReference type="AlphaFoldDB" id="A0A0K2TRU4"/>
<accession>A0A0K2TRU4</accession>
<dbReference type="EMBL" id="HACA01011164">
    <property type="protein sequence ID" value="CDW28525.1"/>
    <property type="molecule type" value="Transcribed_RNA"/>
</dbReference>
<name>A0A0K2TRU4_LEPSM</name>